<sequence>MEEETTSWIRRTNFSHTVCHRFDSSRLASVPFTVVPNRFSGNLSRPEATRAKQRTGPNVVHIQNNPSTNKPRAVSPNQRLKFLIPLRKHARIRGGSRLQLREGKSWKRELLESCFIGSPKEPSPQF</sequence>
<dbReference type="EMBL" id="JACGWN010000014">
    <property type="protein sequence ID" value="KAL0407375.1"/>
    <property type="molecule type" value="Genomic_DNA"/>
</dbReference>
<protein>
    <submittedName>
        <fullName evidence="2">Uncharacterized protein</fullName>
    </submittedName>
</protein>
<accession>A0AAW2TR93</accession>
<organism evidence="2">
    <name type="scientific">Sesamum latifolium</name>
    <dbReference type="NCBI Taxonomy" id="2727402"/>
    <lineage>
        <taxon>Eukaryota</taxon>
        <taxon>Viridiplantae</taxon>
        <taxon>Streptophyta</taxon>
        <taxon>Embryophyta</taxon>
        <taxon>Tracheophyta</taxon>
        <taxon>Spermatophyta</taxon>
        <taxon>Magnoliopsida</taxon>
        <taxon>eudicotyledons</taxon>
        <taxon>Gunneridae</taxon>
        <taxon>Pentapetalae</taxon>
        <taxon>asterids</taxon>
        <taxon>lamiids</taxon>
        <taxon>Lamiales</taxon>
        <taxon>Pedaliaceae</taxon>
        <taxon>Sesamum</taxon>
    </lineage>
</organism>
<proteinExistence type="predicted"/>
<evidence type="ECO:0000256" key="1">
    <source>
        <dbReference type="SAM" id="MobiDB-lite"/>
    </source>
</evidence>
<feature type="compositionally biased region" description="Polar residues" evidence="1">
    <location>
        <begin position="61"/>
        <end position="74"/>
    </location>
</feature>
<reference evidence="2" key="2">
    <citation type="journal article" date="2024" name="Plant">
        <title>Genomic evolution and insights into agronomic trait innovations of Sesamum species.</title>
        <authorList>
            <person name="Miao H."/>
            <person name="Wang L."/>
            <person name="Qu L."/>
            <person name="Liu H."/>
            <person name="Sun Y."/>
            <person name="Le M."/>
            <person name="Wang Q."/>
            <person name="Wei S."/>
            <person name="Zheng Y."/>
            <person name="Lin W."/>
            <person name="Duan Y."/>
            <person name="Cao H."/>
            <person name="Xiong S."/>
            <person name="Wang X."/>
            <person name="Wei L."/>
            <person name="Li C."/>
            <person name="Ma Q."/>
            <person name="Ju M."/>
            <person name="Zhao R."/>
            <person name="Li G."/>
            <person name="Mu C."/>
            <person name="Tian Q."/>
            <person name="Mei H."/>
            <person name="Zhang T."/>
            <person name="Gao T."/>
            <person name="Zhang H."/>
        </authorList>
    </citation>
    <scope>NUCLEOTIDE SEQUENCE</scope>
    <source>
        <strain evidence="2">KEN1</strain>
    </source>
</reference>
<reference evidence="2" key="1">
    <citation type="submission" date="2020-06" db="EMBL/GenBank/DDBJ databases">
        <authorList>
            <person name="Li T."/>
            <person name="Hu X."/>
            <person name="Zhang T."/>
            <person name="Song X."/>
            <person name="Zhang H."/>
            <person name="Dai N."/>
            <person name="Sheng W."/>
            <person name="Hou X."/>
            <person name="Wei L."/>
        </authorList>
    </citation>
    <scope>NUCLEOTIDE SEQUENCE</scope>
    <source>
        <strain evidence="2">KEN1</strain>
        <tissue evidence="2">Leaf</tissue>
    </source>
</reference>
<evidence type="ECO:0000313" key="2">
    <source>
        <dbReference type="EMBL" id="KAL0407375.1"/>
    </source>
</evidence>
<comment type="caution">
    <text evidence="2">The sequence shown here is derived from an EMBL/GenBank/DDBJ whole genome shotgun (WGS) entry which is preliminary data.</text>
</comment>
<gene>
    <name evidence="2" type="ORF">Slati_4051400</name>
</gene>
<dbReference type="AlphaFoldDB" id="A0AAW2TR93"/>
<feature type="region of interest" description="Disordered" evidence="1">
    <location>
        <begin position="39"/>
        <end position="74"/>
    </location>
</feature>
<name>A0AAW2TR93_9LAMI</name>